<comment type="subcellular location">
    <subcellularLocation>
        <location evidence="1">Cell membrane</location>
        <topology evidence="1">Multi-pass membrane protein</topology>
    </subcellularLocation>
</comment>
<dbReference type="GO" id="GO:0006814">
    <property type="term" value="P:sodium ion transport"/>
    <property type="evidence" value="ECO:0007669"/>
    <property type="project" value="UniProtKB-KW"/>
</dbReference>
<comment type="similarity">
    <text evidence="2 11">Belongs to the sodium:solute symporter (SSF) (TC 2.A.21) family.</text>
</comment>
<feature type="compositionally biased region" description="Polar residues" evidence="12">
    <location>
        <begin position="32"/>
        <end position="46"/>
    </location>
</feature>
<keyword evidence="3" id="KW-0813">Transport</keyword>
<evidence type="ECO:0000256" key="12">
    <source>
        <dbReference type="SAM" id="MobiDB-lite"/>
    </source>
</evidence>
<dbReference type="InterPro" id="IPR038377">
    <property type="entry name" value="Na/Glc_symporter_sf"/>
</dbReference>
<evidence type="ECO:0000256" key="9">
    <source>
        <dbReference type="ARBA" id="ARBA00023136"/>
    </source>
</evidence>
<evidence type="ECO:0000256" key="10">
    <source>
        <dbReference type="ARBA" id="ARBA00023201"/>
    </source>
</evidence>
<evidence type="ECO:0000256" key="3">
    <source>
        <dbReference type="ARBA" id="ARBA00022448"/>
    </source>
</evidence>
<evidence type="ECO:0000313" key="14">
    <source>
        <dbReference type="EMBL" id="KAG8182494.1"/>
    </source>
</evidence>
<keyword evidence="9 13" id="KW-0472">Membrane</keyword>
<dbReference type="GO" id="GO:0015293">
    <property type="term" value="F:symporter activity"/>
    <property type="evidence" value="ECO:0007669"/>
    <property type="project" value="TreeGrafter"/>
</dbReference>
<dbReference type="EMBL" id="JAFNEN010000461">
    <property type="protein sequence ID" value="KAG8182494.1"/>
    <property type="molecule type" value="Genomic_DNA"/>
</dbReference>
<evidence type="ECO:0000256" key="7">
    <source>
        <dbReference type="ARBA" id="ARBA00023053"/>
    </source>
</evidence>
<feature type="transmembrane region" description="Helical" evidence="13">
    <location>
        <begin position="516"/>
        <end position="535"/>
    </location>
</feature>
<dbReference type="CDD" id="cd11492">
    <property type="entry name" value="SLC5sbd_NIS-SMVT"/>
    <property type="match status" value="1"/>
</dbReference>
<accession>A0AAV6UE47</accession>
<dbReference type="PANTHER" id="PTHR42985:SF40">
    <property type="entry name" value="LD47995P-RELATED"/>
    <property type="match status" value="1"/>
</dbReference>
<feature type="transmembrane region" description="Helical" evidence="13">
    <location>
        <begin position="352"/>
        <end position="377"/>
    </location>
</feature>
<feature type="compositionally biased region" description="Basic and acidic residues" evidence="12">
    <location>
        <begin position="692"/>
        <end position="705"/>
    </location>
</feature>
<feature type="transmembrane region" description="Helical" evidence="13">
    <location>
        <begin position="233"/>
        <end position="252"/>
    </location>
</feature>
<dbReference type="AlphaFoldDB" id="A0AAV6UE47"/>
<keyword evidence="15" id="KW-1185">Reference proteome</keyword>
<reference evidence="14 15" key="1">
    <citation type="journal article" date="2022" name="Nat. Ecol. Evol.">
        <title>A masculinizing supergene underlies an exaggerated male reproductive morph in a spider.</title>
        <authorList>
            <person name="Hendrickx F."/>
            <person name="De Corte Z."/>
            <person name="Sonet G."/>
            <person name="Van Belleghem S.M."/>
            <person name="Kostlbacher S."/>
            <person name="Vangestel C."/>
        </authorList>
    </citation>
    <scope>NUCLEOTIDE SEQUENCE [LARGE SCALE GENOMIC DNA]</scope>
    <source>
        <strain evidence="14">W744_W776</strain>
    </source>
</reference>
<keyword evidence="10" id="KW-0739">Sodium transport</keyword>
<keyword evidence="4" id="KW-1003">Cell membrane</keyword>
<name>A0AAV6UE47_9ARAC</name>
<keyword evidence="6 13" id="KW-1133">Transmembrane helix</keyword>
<feature type="transmembrane region" description="Helical" evidence="13">
    <location>
        <begin position="409"/>
        <end position="435"/>
    </location>
</feature>
<dbReference type="PROSITE" id="PS50283">
    <property type="entry name" value="NA_SOLUT_SYMP_3"/>
    <property type="match status" value="1"/>
</dbReference>
<sequence length="726" mass="79177">MKEKDQVILSRDVIFREELAVPDGEVSKPSGEISSLTLKYQDPSNTSEEEDPLNEAEYDTTNDAAEVDTNQGMVQSVQGRQRRKPEYLKDYVFMAEVPDTHLAAVNSEDAEKTTTDEYLLAGRDMPILPVAFSLMASFQSAITTIGIPAEVYRFGMHITYLVIGYASGMVIAALLTVPVYFQLQASSAYEYLDRRYGKYARTFTSAAFVIQMILYMAVVLYAPALALSAVTNMPMWVAIVSIGVVCTFYCTLGGMKAVLWTDLFQGVLMFVGLLATMIKGVMDIGLKKTYETAYEGGRLDFPSLEVDPTVRYTIWGTLCQGLVLAMISYAGSQIQIQRLLTVKNLKRAQLAVYLNIPMACFFHILACGSGVIIYSYYATCDPITSGRLSSSDQLMPYFMMSTLGEYPGLPGLCICGVFSASLSTVSSAVNSLTAVTMQDFIRPILEAKGSSQKHMVRGAMVLTLFYGMLGVGLSFAVAAFGNLAQAGLTVYGMMGAPVLGILILGMVTTRANEKGAIIGLVSGIALAAWIGFGATSQGAPAKWLPVTTVGCTYNNSTINGTVESSVALVQPSINVTSAVGKDDDIFILYRISFMWFSTIGVVTTIVVGYLSSLVVSIFTGPDEEVKDELLSPLVKCCWKKKKTISMDMEIVNGTSIVPEKKPELIHRVPDIMEQNRKNADLEMNEKTISNGEPKHSSEIPEETKETQTCVRDLESSTSDIMHTERL</sequence>
<dbReference type="NCBIfam" id="TIGR00813">
    <property type="entry name" value="sss"/>
    <property type="match status" value="1"/>
</dbReference>
<dbReference type="Pfam" id="PF00474">
    <property type="entry name" value="SSF"/>
    <property type="match status" value="1"/>
</dbReference>
<evidence type="ECO:0000256" key="2">
    <source>
        <dbReference type="ARBA" id="ARBA00006434"/>
    </source>
</evidence>
<protein>
    <recommendedName>
        <fullName evidence="16">Sodium-dependent multivitamin transporter</fullName>
    </recommendedName>
</protein>
<gene>
    <name evidence="14" type="ORF">JTE90_020410</name>
</gene>
<keyword evidence="5 13" id="KW-0812">Transmembrane</keyword>
<evidence type="ECO:0000256" key="5">
    <source>
        <dbReference type="ARBA" id="ARBA00022692"/>
    </source>
</evidence>
<evidence type="ECO:0000256" key="6">
    <source>
        <dbReference type="ARBA" id="ARBA00022989"/>
    </source>
</evidence>
<feature type="transmembrane region" description="Helical" evidence="13">
    <location>
        <begin position="127"/>
        <end position="147"/>
    </location>
</feature>
<feature type="transmembrane region" description="Helical" evidence="13">
    <location>
        <begin position="456"/>
        <end position="480"/>
    </location>
</feature>
<comment type="caution">
    <text evidence="14">The sequence shown here is derived from an EMBL/GenBank/DDBJ whole genome shotgun (WGS) entry which is preliminary data.</text>
</comment>
<feature type="transmembrane region" description="Helical" evidence="13">
    <location>
        <begin position="259"/>
        <end position="278"/>
    </location>
</feature>
<evidence type="ECO:0000256" key="11">
    <source>
        <dbReference type="RuleBase" id="RU362091"/>
    </source>
</evidence>
<feature type="region of interest" description="Disordered" evidence="12">
    <location>
        <begin position="687"/>
        <end position="726"/>
    </location>
</feature>
<evidence type="ECO:0000313" key="15">
    <source>
        <dbReference type="Proteomes" id="UP000827092"/>
    </source>
</evidence>
<dbReference type="Gene3D" id="1.20.1730.10">
    <property type="entry name" value="Sodium/glucose cotransporter"/>
    <property type="match status" value="1"/>
</dbReference>
<dbReference type="Proteomes" id="UP000827092">
    <property type="component" value="Unassembled WGS sequence"/>
</dbReference>
<evidence type="ECO:0000256" key="13">
    <source>
        <dbReference type="SAM" id="Phobius"/>
    </source>
</evidence>
<feature type="region of interest" description="Disordered" evidence="12">
    <location>
        <begin position="23"/>
        <end position="55"/>
    </location>
</feature>
<feature type="transmembrane region" description="Helical" evidence="13">
    <location>
        <begin position="159"/>
        <end position="181"/>
    </location>
</feature>
<evidence type="ECO:0000256" key="1">
    <source>
        <dbReference type="ARBA" id="ARBA00004651"/>
    </source>
</evidence>
<proteinExistence type="inferred from homology"/>
<evidence type="ECO:0008006" key="16">
    <source>
        <dbReference type="Google" id="ProtNLM"/>
    </source>
</evidence>
<dbReference type="GO" id="GO:0005886">
    <property type="term" value="C:plasma membrane"/>
    <property type="evidence" value="ECO:0007669"/>
    <property type="project" value="UniProtKB-SubCell"/>
</dbReference>
<organism evidence="14 15">
    <name type="scientific">Oedothorax gibbosus</name>
    <dbReference type="NCBI Taxonomy" id="931172"/>
    <lineage>
        <taxon>Eukaryota</taxon>
        <taxon>Metazoa</taxon>
        <taxon>Ecdysozoa</taxon>
        <taxon>Arthropoda</taxon>
        <taxon>Chelicerata</taxon>
        <taxon>Arachnida</taxon>
        <taxon>Araneae</taxon>
        <taxon>Araneomorphae</taxon>
        <taxon>Entelegynae</taxon>
        <taxon>Araneoidea</taxon>
        <taxon>Linyphiidae</taxon>
        <taxon>Erigoninae</taxon>
        <taxon>Oedothorax</taxon>
    </lineage>
</organism>
<feature type="transmembrane region" description="Helical" evidence="13">
    <location>
        <begin position="202"/>
        <end position="227"/>
    </location>
</feature>
<dbReference type="PANTHER" id="PTHR42985">
    <property type="entry name" value="SODIUM-COUPLED MONOCARBOXYLATE TRANSPORTER"/>
    <property type="match status" value="1"/>
</dbReference>
<dbReference type="InterPro" id="IPR001734">
    <property type="entry name" value="Na/solute_symporter"/>
</dbReference>
<feature type="transmembrane region" description="Helical" evidence="13">
    <location>
        <begin position="312"/>
        <end position="331"/>
    </location>
</feature>
<keyword evidence="8" id="KW-0406">Ion transport</keyword>
<keyword evidence="7" id="KW-0915">Sodium</keyword>
<evidence type="ECO:0000256" key="8">
    <source>
        <dbReference type="ARBA" id="ARBA00023065"/>
    </source>
</evidence>
<dbReference type="InterPro" id="IPR051163">
    <property type="entry name" value="Sodium:Solute_Symporter_SSF"/>
</dbReference>
<feature type="transmembrane region" description="Helical" evidence="13">
    <location>
        <begin position="486"/>
        <end position="504"/>
    </location>
</feature>
<feature type="transmembrane region" description="Helical" evidence="13">
    <location>
        <begin position="593"/>
        <end position="618"/>
    </location>
</feature>
<evidence type="ECO:0000256" key="4">
    <source>
        <dbReference type="ARBA" id="ARBA00022475"/>
    </source>
</evidence>